<dbReference type="Pfam" id="PF02350">
    <property type="entry name" value="Epimerase_2"/>
    <property type="match status" value="1"/>
</dbReference>
<keyword evidence="2" id="KW-0326">Glycosidase</keyword>
<dbReference type="NCBIfam" id="TIGR03568">
    <property type="entry name" value="NeuC_NnaA"/>
    <property type="match status" value="1"/>
</dbReference>
<evidence type="ECO:0000313" key="3">
    <source>
        <dbReference type="Proteomes" id="UP000565719"/>
    </source>
</evidence>
<dbReference type="Proteomes" id="UP000565719">
    <property type="component" value="Unassembled WGS sequence"/>
</dbReference>
<reference evidence="2 3" key="1">
    <citation type="submission" date="2019-09" db="EMBL/GenBank/DDBJ databases">
        <title>Draft genome sequencing and comparative genomics of hatchery-associated Vibrios.</title>
        <authorList>
            <person name="Kehlet-Delgado H."/>
            <person name="Mueller R.S."/>
        </authorList>
    </citation>
    <scope>NUCLEOTIDE SEQUENCE [LARGE SCALE GENOMIC DNA]</scope>
    <source>
        <strain evidence="2 3">99-46-Y</strain>
    </source>
</reference>
<dbReference type="GO" id="GO:0004553">
    <property type="term" value="F:hydrolase activity, hydrolyzing O-glycosyl compounds"/>
    <property type="evidence" value="ECO:0007669"/>
    <property type="project" value="InterPro"/>
</dbReference>
<dbReference type="EMBL" id="VTXC01000006">
    <property type="protein sequence ID" value="NOH70312.1"/>
    <property type="molecule type" value="Genomic_DNA"/>
</dbReference>
<dbReference type="Gene3D" id="3.40.50.2000">
    <property type="entry name" value="Glycogen Phosphorylase B"/>
    <property type="match status" value="2"/>
</dbReference>
<feature type="domain" description="UDP-N-acetylglucosamine 2-epimerase" evidence="1">
    <location>
        <begin position="23"/>
        <end position="370"/>
    </location>
</feature>
<dbReference type="InterPro" id="IPR003331">
    <property type="entry name" value="UDP_GlcNAc_Epimerase_2_dom"/>
</dbReference>
<dbReference type="RefSeq" id="WP_171359925.1">
    <property type="nucleotide sequence ID" value="NZ_VTXC01000006.1"/>
</dbReference>
<keyword evidence="2" id="KW-0378">Hydrolase</keyword>
<gene>
    <name evidence="2" type="primary">neuC</name>
    <name evidence="2" type="ORF">F0225_03015</name>
</gene>
<comment type="caution">
    <text evidence="2">The sequence shown here is derived from an EMBL/GenBank/DDBJ whole genome shotgun (WGS) entry which is preliminary data.</text>
</comment>
<organism evidence="2 3">
    <name type="scientific">Vibrio pectenicida</name>
    <dbReference type="NCBI Taxonomy" id="62763"/>
    <lineage>
        <taxon>Bacteria</taxon>
        <taxon>Pseudomonadati</taxon>
        <taxon>Pseudomonadota</taxon>
        <taxon>Gammaproteobacteria</taxon>
        <taxon>Vibrionales</taxon>
        <taxon>Vibrionaceae</taxon>
        <taxon>Vibrio</taxon>
    </lineage>
</organism>
<sequence>MKKICVFTGTRAEYGLLYWLMKDIEKHPTLVLQTLASGSHFSPEFGSTYKQILDDGFAIDEQVEMLMSSDTSVGTAKSMAIGVLGFSESFRRLKPDYLVILGDRYEALAAAQTAMLMKIPIAHIAGGEVTEGAYDDSIRHAITKMSHLHFTSNEEYRSRVIQLGEEPGRVYNFGSVGLEHLTRTELYTVEELSLSVGFKLEKGKFFLVTYHPVTLDETESPEYTFSNIVKVLNKFPDYKVLITYPNADDGGRRIIPLIEKYVSEKPDKVFSIKSLGQKRYYSALKHCAAVVGNSSSGIAEAPSFAIPTVNIGSRQSGRLMAQSIVNSGSDVESLYRSITKSLSSNFQKLIPETVNPYGDGEASSKIIKVLVDVDVDLVKRFYDI</sequence>
<proteinExistence type="predicted"/>
<evidence type="ECO:0000313" key="2">
    <source>
        <dbReference type="EMBL" id="NOH70312.1"/>
    </source>
</evidence>
<accession>A0A7Y4EDD0</accession>
<dbReference type="PANTHER" id="PTHR43174">
    <property type="entry name" value="UDP-N-ACETYLGLUCOSAMINE 2-EPIMERASE"/>
    <property type="match status" value="1"/>
</dbReference>
<dbReference type="EC" id="3.2.1.183" evidence="2"/>
<evidence type="ECO:0000259" key="1">
    <source>
        <dbReference type="Pfam" id="PF02350"/>
    </source>
</evidence>
<dbReference type="InterPro" id="IPR020004">
    <property type="entry name" value="UDP-GlcNAc_Epase"/>
</dbReference>
<dbReference type="AlphaFoldDB" id="A0A7Y4EDD0"/>
<name>A0A7Y4EDD0_9VIBR</name>
<dbReference type="GO" id="GO:0006047">
    <property type="term" value="P:UDP-N-acetylglucosamine metabolic process"/>
    <property type="evidence" value="ECO:0007669"/>
    <property type="project" value="InterPro"/>
</dbReference>
<dbReference type="SUPFAM" id="SSF53756">
    <property type="entry name" value="UDP-Glycosyltransferase/glycogen phosphorylase"/>
    <property type="match status" value="1"/>
</dbReference>
<dbReference type="CDD" id="cd03786">
    <property type="entry name" value="GTB_UDP-GlcNAc_2-Epimerase"/>
    <property type="match status" value="1"/>
</dbReference>
<dbReference type="PANTHER" id="PTHR43174:SF3">
    <property type="entry name" value="UDP-N-ACETYLGLUCOSAMINE 2-EPIMERASE"/>
    <property type="match status" value="1"/>
</dbReference>
<protein>
    <submittedName>
        <fullName evidence="2">UDP-N-acetylglucosamine 2-epimerase (Hydrolyzing)</fullName>
        <ecNumber evidence="2">3.2.1.183</ecNumber>
    </submittedName>
</protein>
<dbReference type="InterPro" id="IPR029767">
    <property type="entry name" value="WecB-like"/>
</dbReference>